<evidence type="ECO:0000256" key="1">
    <source>
        <dbReference type="SAM" id="Phobius"/>
    </source>
</evidence>
<dbReference type="GO" id="GO:0140359">
    <property type="term" value="F:ABC-type transporter activity"/>
    <property type="evidence" value="ECO:0007669"/>
    <property type="project" value="InterPro"/>
</dbReference>
<evidence type="ECO:0000313" key="2">
    <source>
        <dbReference type="EMBL" id="SER76585.1"/>
    </source>
</evidence>
<protein>
    <submittedName>
        <fullName evidence="2">ABC-2 type transport system permease protein</fullName>
    </submittedName>
</protein>
<evidence type="ECO:0000313" key="3">
    <source>
        <dbReference type="Proteomes" id="UP000199318"/>
    </source>
</evidence>
<feature type="transmembrane region" description="Helical" evidence="1">
    <location>
        <begin position="152"/>
        <end position="180"/>
    </location>
</feature>
<dbReference type="PANTHER" id="PTHR37305:SF1">
    <property type="entry name" value="MEMBRANE PROTEIN"/>
    <property type="match status" value="1"/>
</dbReference>
<dbReference type="EMBL" id="FOGV01000005">
    <property type="protein sequence ID" value="SER76585.1"/>
    <property type="molecule type" value="Genomic_DNA"/>
</dbReference>
<feature type="transmembrane region" description="Helical" evidence="1">
    <location>
        <begin position="20"/>
        <end position="40"/>
    </location>
</feature>
<dbReference type="OrthoDB" id="8613028at2"/>
<keyword evidence="1" id="KW-0472">Membrane</keyword>
<name>A0A1H9RVY4_9BACI</name>
<accession>A0A1H9RVY4</accession>
<gene>
    <name evidence="2" type="ORF">SAMN05444126_105110</name>
</gene>
<feature type="transmembrane region" description="Helical" evidence="1">
    <location>
        <begin position="109"/>
        <end position="131"/>
    </location>
</feature>
<reference evidence="3" key="1">
    <citation type="submission" date="2016-10" db="EMBL/GenBank/DDBJ databases">
        <authorList>
            <person name="de Groot N.N."/>
        </authorList>
    </citation>
    <scope>NUCLEOTIDE SEQUENCE [LARGE SCALE GENOMIC DNA]</scope>
    <source>
        <strain evidence="3">10nlg</strain>
    </source>
</reference>
<dbReference type="STRING" id="1464123.SAMN05444126_105110"/>
<proteinExistence type="predicted"/>
<keyword evidence="1" id="KW-0812">Transmembrane</keyword>
<dbReference type="AlphaFoldDB" id="A0A1H9RVY4"/>
<organism evidence="2 3">
    <name type="scientific">Salisediminibacterium halotolerans</name>
    <dbReference type="NCBI Taxonomy" id="517425"/>
    <lineage>
        <taxon>Bacteria</taxon>
        <taxon>Bacillati</taxon>
        <taxon>Bacillota</taxon>
        <taxon>Bacilli</taxon>
        <taxon>Bacillales</taxon>
        <taxon>Bacillaceae</taxon>
        <taxon>Salisediminibacterium</taxon>
    </lineage>
</organism>
<feature type="transmembrane region" description="Helical" evidence="1">
    <location>
        <begin position="285"/>
        <end position="306"/>
    </location>
</feature>
<dbReference type="GO" id="GO:0005886">
    <property type="term" value="C:plasma membrane"/>
    <property type="evidence" value="ECO:0007669"/>
    <property type="project" value="UniProtKB-SubCell"/>
</dbReference>
<feature type="transmembrane region" description="Helical" evidence="1">
    <location>
        <begin position="234"/>
        <end position="253"/>
    </location>
</feature>
<comment type="caution">
    <text evidence="2">The sequence shown here is derived from an EMBL/GenBank/DDBJ whole genome shotgun (WGS) entry which is preliminary data.</text>
</comment>
<keyword evidence="3" id="KW-1185">Reference proteome</keyword>
<keyword evidence="1" id="KW-1133">Transmembrane helix</keyword>
<dbReference type="RefSeq" id="WP_093072266.1">
    <property type="nucleotide sequence ID" value="NZ_FOGV01000005.1"/>
</dbReference>
<dbReference type="PANTHER" id="PTHR37305">
    <property type="entry name" value="INTEGRAL MEMBRANE PROTEIN-RELATED"/>
    <property type="match status" value="1"/>
</dbReference>
<dbReference type="Proteomes" id="UP000199318">
    <property type="component" value="Unassembled WGS sequence"/>
</dbReference>
<sequence length="313" mass="35184">MPGLIRNEWMKIYRRKGTKVMAALLIAVVIAVGLLSKYALPAPDEPFDGETAEEHLQFIEQEQSGNDLPPAVEAELAEQKQLYNYYVEENIDPIPEEHVWSFLLDNPQLVTFMTMFTVIVGAGTVAGEHASGTIKLLLIRPVKRGKILLSKWIATILFALMMLFVLLTATVVSGWVLYGFSVESYRVVELVNGTIRDMPLWQYTAAVYGLAFTELVIFTTFAFMIGTVFRNQSLAIGLSLVLLFTGGQIVHLLNDYEWIKYLLFAHTNTLQQFQGEPLLDGVTPLLSTLVLLSYFFIFAAAAWMVFTRRDVAD</sequence>
<dbReference type="Pfam" id="PF12679">
    <property type="entry name" value="ABC2_membrane_2"/>
    <property type="match status" value="1"/>
</dbReference>
<feature type="transmembrane region" description="Helical" evidence="1">
    <location>
        <begin position="200"/>
        <end position="222"/>
    </location>
</feature>